<dbReference type="AlphaFoldDB" id="A0A3P6QF70"/>
<evidence type="ECO:0000259" key="1">
    <source>
        <dbReference type="Pfam" id="PF04991"/>
    </source>
</evidence>
<dbReference type="PANTHER" id="PTHR13627">
    <property type="entry name" value="FUKUTIN RELATED PROTEIN"/>
    <property type="match status" value="1"/>
</dbReference>
<dbReference type="OrthoDB" id="419198at2759"/>
<name>A0A3P6QF70_DIBLA</name>
<evidence type="ECO:0000313" key="2">
    <source>
        <dbReference type="EMBL" id="VDK42560.1"/>
    </source>
</evidence>
<evidence type="ECO:0000313" key="3">
    <source>
        <dbReference type="Proteomes" id="UP000281553"/>
    </source>
</evidence>
<dbReference type="InterPro" id="IPR007074">
    <property type="entry name" value="LicD/FKTN/FKRP_NTP_transf"/>
</dbReference>
<feature type="domain" description="LicD/FKTN/FKRP nucleotidyltransferase" evidence="1">
    <location>
        <begin position="128"/>
        <end position="156"/>
    </location>
</feature>
<protein>
    <recommendedName>
        <fullName evidence="1">LicD/FKTN/FKRP nucleotidyltransferase domain-containing protein</fullName>
    </recommendedName>
</protein>
<accession>A0A3P6QF70</accession>
<dbReference type="GO" id="GO:0009100">
    <property type="term" value="P:glycoprotein metabolic process"/>
    <property type="evidence" value="ECO:0007669"/>
    <property type="project" value="UniProtKB-ARBA"/>
</dbReference>
<proteinExistence type="predicted"/>
<dbReference type="Pfam" id="PF04991">
    <property type="entry name" value="LicD"/>
    <property type="match status" value="1"/>
</dbReference>
<dbReference type="EMBL" id="UYRU01008576">
    <property type="protein sequence ID" value="VDK42560.1"/>
    <property type="molecule type" value="Genomic_DNA"/>
</dbReference>
<sequence length="366" mass="42010">MLRMHVTLKTAAAILIAMLLLSNALFYSSVRSPSNLYTSNFDILRLRSLEWQTFAVHTGHTKEQRGRLPNSENLRWLEPEYLPSPVGAPGTRPLPLGAQFSRQQMRPLWNLFNTFVNVMEDLGFSDKWMLYGGTLLGSFRHHDIIPWDDDIDVLVDKEVRPALRKKMRSLLPNYVIQQCGRRDKLSAKLIVLNNSSLDVDGSRILNRCGWAWPIVDIGYYISNATHIHEIATSNNRYCDYPKSDIFSLLFRPFNKIWAPAPKNLFAFTMQTYPGDGNCSSLNWSHTFEAHVKRQLVPCADLAKRYAFVERSPLYSSVKEDGDSPEVLDWVRERLIRGDKVLHEINLVAPRAEAFIDTYALRVKSKP</sequence>
<keyword evidence="3" id="KW-1185">Reference proteome</keyword>
<dbReference type="InterPro" id="IPR052613">
    <property type="entry name" value="LicD_transferase"/>
</dbReference>
<organism evidence="2 3">
    <name type="scientific">Dibothriocephalus latus</name>
    <name type="common">Fish tapeworm</name>
    <name type="synonym">Diphyllobothrium latum</name>
    <dbReference type="NCBI Taxonomy" id="60516"/>
    <lineage>
        <taxon>Eukaryota</taxon>
        <taxon>Metazoa</taxon>
        <taxon>Spiralia</taxon>
        <taxon>Lophotrochozoa</taxon>
        <taxon>Platyhelminthes</taxon>
        <taxon>Cestoda</taxon>
        <taxon>Eucestoda</taxon>
        <taxon>Diphyllobothriidea</taxon>
        <taxon>Diphyllobothriidae</taxon>
        <taxon>Dibothriocephalus</taxon>
    </lineage>
</organism>
<dbReference type="PANTHER" id="PTHR13627:SF31">
    <property type="entry name" value="RIBITOL 5-PHOSPHATE TRANSFERASE FKRP"/>
    <property type="match status" value="1"/>
</dbReference>
<dbReference type="Proteomes" id="UP000281553">
    <property type="component" value="Unassembled WGS sequence"/>
</dbReference>
<reference evidence="2 3" key="1">
    <citation type="submission" date="2018-11" db="EMBL/GenBank/DDBJ databases">
        <authorList>
            <consortium name="Pathogen Informatics"/>
        </authorList>
    </citation>
    <scope>NUCLEOTIDE SEQUENCE [LARGE SCALE GENOMIC DNA]</scope>
</reference>
<gene>
    <name evidence="2" type="ORF">DILT_LOCUS1327</name>
</gene>